<evidence type="ECO:0000313" key="1">
    <source>
        <dbReference type="EMBL" id="CAF1548702.1"/>
    </source>
</evidence>
<feature type="non-terminal residue" evidence="2">
    <location>
        <position position="99"/>
    </location>
</feature>
<organism evidence="2 3">
    <name type="scientific">Adineta steineri</name>
    <dbReference type="NCBI Taxonomy" id="433720"/>
    <lineage>
        <taxon>Eukaryota</taxon>
        <taxon>Metazoa</taxon>
        <taxon>Spiralia</taxon>
        <taxon>Gnathifera</taxon>
        <taxon>Rotifera</taxon>
        <taxon>Eurotatoria</taxon>
        <taxon>Bdelloidea</taxon>
        <taxon>Adinetida</taxon>
        <taxon>Adinetidae</taxon>
        <taxon>Adineta</taxon>
    </lineage>
</organism>
<gene>
    <name evidence="1" type="ORF">JYZ213_LOCUS46159</name>
    <name evidence="2" type="ORF">OXD698_LOCUS47423</name>
</gene>
<proteinExistence type="predicted"/>
<dbReference type="AlphaFoldDB" id="A0A820JK80"/>
<dbReference type="Proteomes" id="UP000663845">
    <property type="component" value="Unassembled WGS sequence"/>
</dbReference>
<sequence length="99" mass="11794">MSSLLYVPIESLQHEDIESLVKLCLNDDTDRVDLFGGRKIALKYLLKIHATGFDLSSYVDMAQITRLEDRFNKLKQTDLFRREFDRNYDNKLESYWELE</sequence>
<dbReference type="Proteomes" id="UP000663844">
    <property type="component" value="Unassembled WGS sequence"/>
</dbReference>
<comment type="caution">
    <text evidence="2">The sequence shown here is derived from an EMBL/GenBank/DDBJ whole genome shotgun (WGS) entry which is preliminary data.</text>
</comment>
<protein>
    <submittedName>
        <fullName evidence="2">Uncharacterized protein</fullName>
    </submittedName>
</protein>
<name>A0A820JK80_9BILA</name>
<dbReference type="EMBL" id="CAJOAZ010018407">
    <property type="protein sequence ID" value="CAF4325821.1"/>
    <property type="molecule type" value="Genomic_DNA"/>
</dbReference>
<dbReference type="EMBL" id="CAJNOG010005173">
    <property type="protein sequence ID" value="CAF1548702.1"/>
    <property type="molecule type" value="Genomic_DNA"/>
</dbReference>
<evidence type="ECO:0000313" key="2">
    <source>
        <dbReference type="EMBL" id="CAF4325821.1"/>
    </source>
</evidence>
<accession>A0A820JK80</accession>
<evidence type="ECO:0000313" key="3">
    <source>
        <dbReference type="Proteomes" id="UP000663844"/>
    </source>
</evidence>
<reference evidence="2" key="1">
    <citation type="submission" date="2021-02" db="EMBL/GenBank/DDBJ databases">
        <authorList>
            <person name="Nowell W R."/>
        </authorList>
    </citation>
    <scope>NUCLEOTIDE SEQUENCE</scope>
</reference>